<dbReference type="PROSITE" id="PS50943">
    <property type="entry name" value="HTH_CROC1"/>
    <property type="match status" value="1"/>
</dbReference>
<comment type="function">
    <text evidence="5">May play the central regulatory role in sporulation. It may be an element of the effector pathway responsible for the activation of sporulation genes in response to nutritional stress. Spo0A may act in concert with spo0H (a sigma factor) to control the expression of some genes that are critical to the sporulation process.</text>
</comment>
<gene>
    <name evidence="10" type="ORF">KTH90_11110</name>
</gene>
<keyword evidence="6" id="KW-0597">Phosphoprotein</keyword>
<dbReference type="Gene3D" id="1.10.10.60">
    <property type="entry name" value="Homeodomain-like"/>
    <property type="match status" value="2"/>
</dbReference>
<feature type="modified residue" description="4-aspartylphosphate" evidence="6">
    <location>
        <position position="57"/>
    </location>
</feature>
<reference evidence="10 11" key="1">
    <citation type="submission" date="2021-06" db="EMBL/GenBank/DDBJ databases">
        <title>Description of novel taxa of the family Lachnospiraceae.</title>
        <authorList>
            <person name="Chaplin A.V."/>
            <person name="Sokolova S.R."/>
            <person name="Pikina A.P."/>
            <person name="Korzhanova M."/>
            <person name="Belova V."/>
            <person name="Korostin D."/>
            <person name="Efimov B.A."/>
        </authorList>
    </citation>
    <scope>NUCLEOTIDE SEQUENCE [LARGE SCALE GENOMIC DNA]</scope>
    <source>
        <strain evidence="10 11">ASD4241</strain>
    </source>
</reference>
<dbReference type="Pfam" id="PF12833">
    <property type="entry name" value="HTH_18"/>
    <property type="match status" value="1"/>
</dbReference>
<keyword evidence="4" id="KW-0804">Transcription</keyword>
<evidence type="ECO:0000256" key="1">
    <source>
        <dbReference type="ARBA" id="ARBA00018672"/>
    </source>
</evidence>
<feature type="domain" description="Response regulatory" evidence="8">
    <location>
        <begin position="5"/>
        <end position="122"/>
    </location>
</feature>
<dbReference type="InterPro" id="IPR001387">
    <property type="entry name" value="Cro/C1-type_HTH"/>
</dbReference>
<dbReference type="Pfam" id="PF00072">
    <property type="entry name" value="Response_reg"/>
    <property type="match status" value="1"/>
</dbReference>
<evidence type="ECO:0000256" key="6">
    <source>
        <dbReference type="PROSITE-ProRule" id="PRU00169"/>
    </source>
</evidence>
<dbReference type="SMART" id="SM00342">
    <property type="entry name" value="HTH_ARAC"/>
    <property type="match status" value="1"/>
</dbReference>
<dbReference type="Proteomes" id="UP001314681">
    <property type="component" value="Unassembled WGS sequence"/>
</dbReference>
<evidence type="ECO:0000256" key="5">
    <source>
        <dbReference type="ARBA" id="ARBA00024867"/>
    </source>
</evidence>
<dbReference type="PANTHER" id="PTHR43280:SF10">
    <property type="entry name" value="REGULATORY PROTEIN POCR"/>
    <property type="match status" value="1"/>
</dbReference>
<feature type="domain" description="HTH araC/xylS-type" evidence="7">
    <location>
        <begin position="438"/>
        <end position="536"/>
    </location>
</feature>
<dbReference type="InterPro" id="IPR018060">
    <property type="entry name" value="HTH_AraC"/>
</dbReference>
<comment type="caution">
    <text evidence="10">The sequence shown here is derived from an EMBL/GenBank/DDBJ whole genome shotgun (WGS) entry which is preliminary data.</text>
</comment>
<dbReference type="RefSeq" id="WP_238726804.1">
    <property type="nucleotide sequence ID" value="NZ_JAHQCX010000006.1"/>
</dbReference>
<keyword evidence="3" id="KW-0238">DNA-binding</keyword>
<evidence type="ECO:0000259" key="9">
    <source>
        <dbReference type="PROSITE" id="PS50943"/>
    </source>
</evidence>
<evidence type="ECO:0000256" key="3">
    <source>
        <dbReference type="ARBA" id="ARBA00023125"/>
    </source>
</evidence>
<dbReference type="PROSITE" id="PS50110">
    <property type="entry name" value="RESPONSE_REGULATORY"/>
    <property type="match status" value="1"/>
</dbReference>
<dbReference type="Gene3D" id="3.40.50.2300">
    <property type="match status" value="1"/>
</dbReference>
<evidence type="ECO:0000256" key="4">
    <source>
        <dbReference type="ARBA" id="ARBA00023163"/>
    </source>
</evidence>
<dbReference type="SUPFAM" id="SSF46689">
    <property type="entry name" value="Homeodomain-like"/>
    <property type="match status" value="2"/>
</dbReference>
<proteinExistence type="predicted"/>
<dbReference type="InterPro" id="IPR009057">
    <property type="entry name" value="Homeodomain-like_sf"/>
</dbReference>
<organism evidence="10 11">
    <name type="scientific">Diplocloster modestus</name>
    <dbReference type="NCBI Taxonomy" id="2850322"/>
    <lineage>
        <taxon>Bacteria</taxon>
        <taxon>Bacillati</taxon>
        <taxon>Bacillota</taxon>
        <taxon>Clostridia</taxon>
        <taxon>Lachnospirales</taxon>
        <taxon>Lachnospiraceae</taxon>
        <taxon>Diplocloster</taxon>
    </lineage>
</organism>
<evidence type="ECO:0000313" key="11">
    <source>
        <dbReference type="Proteomes" id="UP001314681"/>
    </source>
</evidence>
<dbReference type="PROSITE" id="PS01124">
    <property type="entry name" value="HTH_ARAC_FAMILY_2"/>
    <property type="match status" value="1"/>
</dbReference>
<evidence type="ECO:0000313" key="10">
    <source>
        <dbReference type="EMBL" id="MBU9726563.1"/>
    </source>
</evidence>
<protein>
    <recommendedName>
        <fullName evidence="1">Stage 0 sporulation protein A homolog</fullName>
    </recommendedName>
</protein>
<sequence length="542" mass="62336">MAMYRMLIADDEEIERKALKMMLEDGVPELKVTAEAENGITLLKLLKEQTFDILIVDIEMPGLSGLEALQLALDDLGNTKIILYTAYSQFDYAQVAVRCHAYDYVLKPARREKMITLIEKCIRDLENERSHSMNSQQLKDVIKKIRPMLSEEIMAYLCEGVGDREKVLMYLQTLGIMEEGGCIVTFAVQTAPQDAGQPQETLLQMAGLRKALHDLREETVNIMDKVVIRIRRNEIICFIPMRDIKNEYQNRIRIIDRINVILHKAERNGNVTLSAGIGCFYEKADQMPVSYKESISALHSAKSRLPICHYKDLFSGNPNAALQVKTMEKEKKQLLEAVKNGGREELGRAIDLIFSRYKDVERSLLNDRIIEMLMDSLQELADYFPEGINSKYNISQLCTECIECRHVLELKKWCTSVMTGLMEELHKDRGMEGNDIIDRAMKYMDDNYMKDLSLEDVAEVCDVSIYYLSRLFKEKTNENYSTYLTRIRMEAAKKLVVKYNYSIKVLAEKLGFHNPGYFCKVFKNYTGCTVSEWKSKSMTGKG</sequence>
<keyword evidence="11" id="KW-1185">Reference proteome</keyword>
<accession>A0ABS6K7S5</accession>
<dbReference type="EMBL" id="JAHQCX010000006">
    <property type="protein sequence ID" value="MBU9726563.1"/>
    <property type="molecule type" value="Genomic_DNA"/>
</dbReference>
<feature type="domain" description="HTH cro/C1-type" evidence="9">
    <location>
        <begin position="450"/>
        <end position="506"/>
    </location>
</feature>
<keyword evidence="2" id="KW-0805">Transcription regulation</keyword>
<evidence type="ECO:0000256" key="2">
    <source>
        <dbReference type="ARBA" id="ARBA00023015"/>
    </source>
</evidence>
<name>A0ABS6K7S5_9FIRM</name>
<dbReference type="CDD" id="cd17536">
    <property type="entry name" value="REC_YesN-like"/>
    <property type="match status" value="1"/>
</dbReference>
<dbReference type="InterPro" id="IPR001789">
    <property type="entry name" value="Sig_transdc_resp-reg_receiver"/>
</dbReference>
<evidence type="ECO:0000259" key="8">
    <source>
        <dbReference type="PROSITE" id="PS50110"/>
    </source>
</evidence>
<dbReference type="SMART" id="SM00448">
    <property type="entry name" value="REC"/>
    <property type="match status" value="1"/>
</dbReference>
<dbReference type="InterPro" id="IPR011006">
    <property type="entry name" value="CheY-like_superfamily"/>
</dbReference>
<dbReference type="PANTHER" id="PTHR43280">
    <property type="entry name" value="ARAC-FAMILY TRANSCRIPTIONAL REGULATOR"/>
    <property type="match status" value="1"/>
</dbReference>
<dbReference type="SUPFAM" id="SSF52172">
    <property type="entry name" value="CheY-like"/>
    <property type="match status" value="1"/>
</dbReference>
<evidence type="ECO:0000259" key="7">
    <source>
        <dbReference type="PROSITE" id="PS01124"/>
    </source>
</evidence>